<protein>
    <submittedName>
        <fullName evidence="1">Uncharacterized protein</fullName>
    </submittedName>
</protein>
<accession>A0ABP9LUG9</accession>
<dbReference type="Proteomes" id="UP001500353">
    <property type="component" value="Unassembled WGS sequence"/>
</dbReference>
<proteinExistence type="predicted"/>
<gene>
    <name evidence="1" type="ORF">GCM10023210_02470</name>
</gene>
<dbReference type="EMBL" id="BAABHX010000001">
    <property type="protein sequence ID" value="GAA5083622.1"/>
    <property type="molecule type" value="Genomic_DNA"/>
</dbReference>
<name>A0ABP9LUG9_9FLAO</name>
<comment type="caution">
    <text evidence="1">The sequence shown here is derived from an EMBL/GenBank/DDBJ whole genome shotgun (WGS) entry which is preliminary data.</text>
</comment>
<evidence type="ECO:0000313" key="1">
    <source>
        <dbReference type="EMBL" id="GAA5083622.1"/>
    </source>
</evidence>
<reference evidence="2" key="1">
    <citation type="journal article" date="2019" name="Int. J. Syst. Evol. Microbiol.">
        <title>The Global Catalogue of Microorganisms (GCM) 10K type strain sequencing project: providing services to taxonomists for standard genome sequencing and annotation.</title>
        <authorList>
            <consortium name="The Broad Institute Genomics Platform"/>
            <consortium name="The Broad Institute Genome Sequencing Center for Infectious Disease"/>
            <person name="Wu L."/>
            <person name="Ma J."/>
        </authorList>
    </citation>
    <scope>NUCLEOTIDE SEQUENCE [LARGE SCALE GENOMIC DNA]</scope>
    <source>
        <strain evidence="2">JCM 18019</strain>
    </source>
</reference>
<keyword evidence="2" id="KW-1185">Reference proteome</keyword>
<evidence type="ECO:0000313" key="2">
    <source>
        <dbReference type="Proteomes" id="UP001500353"/>
    </source>
</evidence>
<organism evidence="1 2">
    <name type="scientific">Chryseobacterium ginsengisoli</name>
    <dbReference type="NCBI Taxonomy" id="363853"/>
    <lineage>
        <taxon>Bacteria</taxon>
        <taxon>Pseudomonadati</taxon>
        <taxon>Bacteroidota</taxon>
        <taxon>Flavobacteriia</taxon>
        <taxon>Flavobacteriales</taxon>
        <taxon>Weeksellaceae</taxon>
        <taxon>Chryseobacterium group</taxon>
        <taxon>Chryseobacterium</taxon>
    </lineage>
</organism>
<sequence>MTLAIFDFTPFKDELPEFNLKLLLNIEDLNNSIFDEVFGILKPHQQTQYIAYKDSERAEKYRKKRNSKLPYVDFNNLPEILDDVLLQKILLYKKYKDLRRVIYDLLSKDQKDQIIQYESEGNELVTNEEIEIISKVFEKKRTERKFMGNMGEPGTVDEYILIYGVDPRTGQPESIENFFKKYTIDPKTGRPVPKGTKLLEKKDWYYYVYEKGSGIQLSVPISKPTSGFDVLYTLNELEKEKYLQIGIKALEDRIEDMNVNFIHYEIIRGDDRVLF</sequence>
<dbReference type="RefSeq" id="WP_345199797.1">
    <property type="nucleotide sequence ID" value="NZ_BAABHX010000001.1"/>
</dbReference>